<evidence type="ECO:0000313" key="10">
    <source>
        <dbReference type="Proteomes" id="UP000776983"/>
    </source>
</evidence>
<dbReference type="PANTHER" id="PTHR32024:SF1">
    <property type="entry name" value="KTR SYSTEM POTASSIUM UPTAKE PROTEIN B"/>
    <property type="match status" value="1"/>
</dbReference>
<evidence type="ECO:0000256" key="1">
    <source>
        <dbReference type="ARBA" id="ARBA00004651"/>
    </source>
</evidence>
<feature type="transmembrane region" description="Helical" evidence="8">
    <location>
        <begin position="88"/>
        <end position="110"/>
    </location>
</feature>
<keyword evidence="7 8" id="KW-0472">Membrane</keyword>
<dbReference type="InterPro" id="IPR003445">
    <property type="entry name" value="Cat_transpt"/>
</dbReference>
<accession>A0ABS8CAH8</accession>
<reference evidence="9 10" key="1">
    <citation type="submission" date="2020-07" db="EMBL/GenBank/DDBJ databases">
        <title>Pusillimonas sp. nov., isolated from poultry manure in Taiwan.</title>
        <authorList>
            <person name="Lin S.-Y."/>
            <person name="Tang Y.-S."/>
            <person name="Young C.-C."/>
        </authorList>
    </citation>
    <scope>NUCLEOTIDE SEQUENCE [LARGE SCALE GENOMIC DNA]</scope>
    <source>
        <strain evidence="9 10">CC-YST705</strain>
    </source>
</reference>
<keyword evidence="2" id="KW-0813">Transport</keyword>
<feature type="transmembrane region" description="Helical" evidence="8">
    <location>
        <begin position="414"/>
        <end position="438"/>
    </location>
</feature>
<feature type="transmembrane region" description="Helical" evidence="8">
    <location>
        <begin position="201"/>
        <end position="222"/>
    </location>
</feature>
<sequence length="456" mass="49270">MRLRHVARPYHSYQRLRRTGRFSAGPPTVLAGGFALLILAGTLSLWLPWSNQQPITLFQALFTATAAVTVTGMSIVDISTQFTPLGQGIIALLVQLGGLGFVTFALVAVAKLGKKISLQHQTVAMEAFNQTSVTRLNDTALFVFKMALAIELLAFAVLTAYWAIDLGPLEAMGHAAFHTIMAFNNAGMSLTGTHLDHHLDATLVILLTTGLIILGGLGFSVLDDCWRKRSWRKLSAYSKLIIFATVLLNLLAFAALWLLEHRNPLTLANLSVHDQAMAAWLQTIAARTAGFQAIEPAHLTHGSTMILMGLMFIGGGSLSTASGIKIGTFIILLAAAYSYLRGRSDVVLLKRTVPSELVYKALALLLLTTALAFGATLLMTLLEPKGDFLNLAFEVVSALSTTGLSRTHTGELNAFSQTLVMALMFIGRIGPLTLVYSLSMRARNRVSYPEAQFQVG</sequence>
<dbReference type="EMBL" id="JACDXW010000002">
    <property type="protein sequence ID" value="MCB5363040.1"/>
    <property type="molecule type" value="Genomic_DNA"/>
</dbReference>
<evidence type="ECO:0000256" key="8">
    <source>
        <dbReference type="SAM" id="Phobius"/>
    </source>
</evidence>
<feature type="transmembrane region" description="Helical" evidence="8">
    <location>
        <begin position="56"/>
        <end position="76"/>
    </location>
</feature>
<feature type="transmembrane region" description="Helical" evidence="8">
    <location>
        <begin position="307"/>
        <end position="340"/>
    </location>
</feature>
<keyword evidence="6" id="KW-0406">Ion transport</keyword>
<dbReference type="Pfam" id="PF02386">
    <property type="entry name" value="TrkH"/>
    <property type="match status" value="1"/>
</dbReference>
<keyword evidence="10" id="KW-1185">Reference proteome</keyword>
<feature type="transmembrane region" description="Helical" evidence="8">
    <location>
        <begin position="142"/>
        <end position="164"/>
    </location>
</feature>
<name>A0ABS8CAH8_9BURK</name>
<organism evidence="9 10">
    <name type="scientific">Mesopusillimonas faecipullorum</name>
    <dbReference type="NCBI Taxonomy" id="2755040"/>
    <lineage>
        <taxon>Bacteria</taxon>
        <taxon>Pseudomonadati</taxon>
        <taxon>Pseudomonadota</taxon>
        <taxon>Betaproteobacteria</taxon>
        <taxon>Burkholderiales</taxon>
        <taxon>Alcaligenaceae</taxon>
        <taxon>Mesopusillimonas</taxon>
    </lineage>
</organism>
<evidence type="ECO:0000256" key="2">
    <source>
        <dbReference type="ARBA" id="ARBA00022448"/>
    </source>
</evidence>
<feature type="transmembrane region" description="Helical" evidence="8">
    <location>
        <begin position="234"/>
        <end position="259"/>
    </location>
</feature>
<dbReference type="Proteomes" id="UP000776983">
    <property type="component" value="Unassembled WGS sequence"/>
</dbReference>
<evidence type="ECO:0000256" key="3">
    <source>
        <dbReference type="ARBA" id="ARBA00022475"/>
    </source>
</evidence>
<comment type="subcellular location">
    <subcellularLocation>
        <location evidence="1">Cell membrane</location>
        <topology evidence="1">Multi-pass membrane protein</topology>
    </subcellularLocation>
</comment>
<dbReference type="RefSeq" id="WP_226953283.1">
    <property type="nucleotide sequence ID" value="NZ_JACDXW010000002.1"/>
</dbReference>
<keyword evidence="5 8" id="KW-1133">Transmembrane helix</keyword>
<dbReference type="PANTHER" id="PTHR32024">
    <property type="entry name" value="TRK SYSTEM POTASSIUM UPTAKE PROTEIN TRKG-RELATED"/>
    <property type="match status" value="1"/>
</dbReference>
<evidence type="ECO:0000313" key="9">
    <source>
        <dbReference type="EMBL" id="MCB5363040.1"/>
    </source>
</evidence>
<comment type="caution">
    <text evidence="9">The sequence shown here is derived from an EMBL/GenBank/DDBJ whole genome shotgun (WGS) entry which is preliminary data.</text>
</comment>
<keyword evidence="4 8" id="KW-0812">Transmembrane</keyword>
<protein>
    <submittedName>
        <fullName evidence="9">Potassium transporter</fullName>
    </submittedName>
</protein>
<keyword evidence="3" id="KW-1003">Cell membrane</keyword>
<evidence type="ECO:0000256" key="4">
    <source>
        <dbReference type="ARBA" id="ARBA00022692"/>
    </source>
</evidence>
<gene>
    <name evidence="9" type="ORF">H0484_04635</name>
</gene>
<evidence type="ECO:0000256" key="5">
    <source>
        <dbReference type="ARBA" id="ARBA00022989"/>
    </source>
</evidence>
<proteinExistence type="predicted"/>
<feature type="transmembrane region" description="Helical" evidence="8">
    <location>
        <begin position="29"/>
        <end position="49"/>
    </location>
</feature>
<feature type="transmembrane region" description="Helical" evidence="8">
    <location>
        <begin position="361"/>
        <end position="382"/>
    </location>
</feature>
<evidence type="ECO:0000256" key="7">
    <source>
        <dbReference type="ARBA" id="ARBA00023136"/>
    </source>
</evidence>
<evidence type="ECO:0000256" key="6">
    <source>
        <dbReference type="ARBA" id="ARBA00023065"/>
    </source>
</evidence>